<evidence type="ECO:0000313" key="2">
    <source>
        <dbReference type="Proteomes" id="UP000198728"/>
    </source>
</evidence>
<name>A0A1I1RNC7_9RHOB</name>
<dbReference type="Proteomes" id="UP000198728">
    <property type="component" value="Unassembled WGS sequence"/>
</dbReference>
<evidence type="ECO:0000313" key="1">
    <source>
        <dbReference type="EMBL" id="SFD35846.1"/>
    </source>
</evidence>
<gene>
    <name evidence="1" type="ORF">SAMN04488094_1442</name>
</gene>
<dbReference type="AlphaFoldDB" id="A0A1I1RNC7"/>
<accession>A0A1I1RNC7</accession>
<protein>
    <submittedName>
        <fullName evidence="1">Uncharacterized protein</fullName>
    </submittedName>
</protein>
<proteinExistence type="predicted"/>
<sequence>MRVIQLIMCRASHQSFPTCSVLFGRLGFALINALHSITEDAQFRALPMYSHDNLVMIRRGVLVLVANNDRIAACQCCRNRLIFFEKYRDTGRDI</sequence>
<organism evidence="1 2">
    <name type="scientific">Tropicimonas isoalkanivorans</name>
    <dbReference type="NCBI Taxonomy" id="441112"/>
    <lineage>
        <taxon>Bacteria</taxon>
        <taxon>Pseudomonadati</taxon>
        <taxon>Pseudomonadota</taxon>
        <taxon>Alphaproteobacteria</taxon>
        <taxon>Rhodobacterales</taxon>
        <taxon>Roseobacteraceae</taxon>
        <taxon>Tropicimonas</taxon>
    </lineage>
</organism>
<dbReference type="EMBL" id="FOLG01000044">
    <property type="protein sequence ID" value="SFD35846.1"/>
    <property type="molecule type" value="Genomic_DNA"/>
</dbReference>
<keyword evidence="2" id="KW-1185">Reference proteome</keyword>
<reference evidence="1 2" key="1">
    <citation type="submission" date="2016-10" db="EMBL/GenBank/DDBJ databases">
        <authorList>
            <person name="de Groot N.N."/>
        </authorList>
    </citation>
    <scope>NUCLEOTIDE SEQUENCE [LARGE SCALE GENOMIC DNA]</scope>
    <source>
        <strain evidence="1 2">DSM 19548</strain>
    </source>
</reference>